<dbReference type="Gene3D" id="3.40.50.1820">
    <property type="entry name" value="alpha/beta hydrolase"/>
    <property type="match status" value="2"/>
</dbReference>
<dbReference type="GO" id="GO:0006508">
    <property type="term" value="P:proteolysis"/>
    <property type="evidence" value="ECO:0007669"/>
    <property type="project" value="UniProtKB-KW"/>
</dbReference>
<dbReference type="AlphaFoldDB" id="A0A151GDE5"/>
<proteinExistence type="inferred from homology"/>
<keyword evidence="3 6" id="KW-0732">Signal</keyword>
<keyword evidence="2" id="KW-0645">Protease</keyword>
<keyword evidence="8" id="KW-1185">Reference proteome</keyword>
<protein>
    <recommendedName>
        <fullName evidence="9">Extracelular serine carboxypeptidase</fullName>
    </recommendedName>
</protein>
<evidence type="ECO:0000256" key="2">
    <source>
        <dbReference type="ARBA" id="ARBA00022670"/>
    </source>
</evidence>
<evidence type="ECO:0000256" key="1">
    <source>
        <dbReference type="ARBA" id="ARBA00011079"/>
    </source>
</evidence>
<dbReference type="InParanoid" id="A0A151GDE5"/>
<dbReference type="GO" id="GO:0070008">
    <property type="term" value="F:serine-type exopeptidase activity"/>
    <property type="evidence" value="ECO:0007669"/>
    <property type="project" value="InterPro"/>
</dbReference>
<name>A0A151GDE5_DRECN</name>
<feature type="signal peptide" evidence="6">
    <location>
        <begin position="1"/>
        <end position="24"/>
    </location>
</feature>
<dbReference type="Pfam" id="PF05577">
    <property type="entry name" value="Peptidase_S28"/>
    <property type="match status" value="1"/>
</dbReference>
<dbReference type="PANTHER" id="PTHR11010:SF117">
    <property type="entry name" value="SERINE PROTEASE 16"/>
    <property type="match status" value="1"/>
</dbReference>
<evidence type="ECO:0000313" key="7">
    <source>
        <dbReference type="EMBL" id="KYK55119.1"/>
    </source>
</evidence>
<gene>
    <name evidence="7" type="ORF">DCS_07081</name>
</gene>
<comment type="similarity">
    <text evidence="1">Belongs to the peptidase S28 family.</text>
</comment>
<evidence type="ECO:0000256" key="4">
    <source>
        <dbReference type="ARBA" id="ARBA00022801"/>
    </source>
</evidence>
<dbReference type="Proteomes" id="UP000076580">
    <property type="component" value="Chromosome 03"/>
</dbReference>
<feature type="chain" id="PRO_5007580484" description="Extracelular serine carboxypeptidase" evidence="6">
    <location>
        <begin position="25"/>
        <end position="554"/>
    </location>
</feature>
<accession>A0A151GDE5</accession>
<dbReference type="InterPro" id="IPR008758">
    <property type="entry name" value="Peptidase_S28"/>
</dbReference>
<evidence type="ECO:0000313" key="8">
    <source>
        <dbReference type="Proteomes" id="UP000076580"/>
    </source>
</evidence>
<evidence type="ECO:0000256" key="5">
    <source>
        <dbReference type="ARBA" id="ARBA00023180"/>
    </source>
</evidence>
<dbReference type="EMBL" id="LAYC01000003">
    <property type="protein sequence ID" value="KYK55119.1"/>
    <property type="molecule type" value="Genomic_DNA"/>
</dbReference>
<dbReference type="InterPro" id="IPR029058">
    <property type="entry name" value="AB_hydrolase_fold"/>
</dbReference>
<organism evidence="7 8">
    <name type="scientific">Drechmeria coniospora</name>
    <name type="common">Nematophagous fungus</name>
    <name type="synonym">Meria coniospora</name>
    <dbReference type="NCBI Taxonomy" id="98403"/>
    <lineage>
        <taxon>Eukaryota</taxon>
        <taxon>Fungi</taxon>
        <taxon>Dikarya</taxon>
        <taxon>Ascomycota</taxon>
        <taxon>Pezizomycotina</taxon>
        <taxon>Sordariomycetes</taxon>
        <taxon>Hypocreomycetidae</taxon>
        <taxon>Hypocreales</taxon>
        <taxon>Ophiocordycipitaceae</taxon>
        <taxon>Drechmeria</taxon>
    </lineage>
</organism>
<dbReference type="SUPFAM" id="SSF53474">
    <property type="entry name" value="alpha/beta-Hydrolases"/>
    <property type="match status" value="1"/>
</dbReference>
<keyword evidence="4" id="KW-0378">Hydrolase</keyword>
<dbReference type="PANTHER" id="PTHR11010">
    <property type="entry name" value="PROTEASE S28 PRO-X CARBOXYPEPTIDASE-RELATED"/>
    <property type="match status" value="1"/>
</dbReference>
<dbReference type="GO" id="GO:0008239">
    <property type="term" value="F:dipeptidyl-peptidase activity"/>
    <property type="evidence" value="ECO:0007669"/>
    <property type="project" value="TreeGrafter"/>
</dbReference>
<comment type="caution">
    <text evidence="7">The sequence shown here is derived from an EMBL/GenBank/DDBJ whole genome shotgun (WGS) entry which is preliminary data.</text>
</comment>
<evidence type="ECO:0000256" key="6">
    <source>
        <dbReference type="SAM" id="SignalP"/>
    </source>
</evidence>
<dbReference type="RefSeq" id="XP_040654471.1">
    <property type="nucleotide sequence ID" value="XM_040804367.1"/>
</dbReference>
<sequence>MPSTLLATFKAALALTATATIGYASTIRPPPGTFPAARGFGLERRAPGVSGKPWIRSFNLSVPIDHFHNDSRYEPHSDGHFNLRYWLDASNYKEGGPVIVLHSGEFNSQDRLAYLDYGIVSILTKATGGVGLILEHRYYGTSFPTANLTFENLRFLTTEQALADTAYFAKHVQFYGLEHHNLTAPNAPWILYGGSYAGSVAAFARKLYPDIFWGAISSSGPLQAIDNFWQFFEVSRRYAPADCSVTQQKLVHVIDTMLFSNDSRDATRIKKVFGLEYLWDDEFAGLLSATWGRFQNTNWDPKLNDTSFNAYCTTITSNSLLFQNATSLRSEVERAVILAGYKGEAELLSTQMLNWIGYTRKKMERLGEWCRKKDLRECISGRFDQPNTRLDAGFMRTWGYQTCTEWGLFQSGEGFPEDVLPVVSRAYTYEYAAMNCRRQFNMTTRPNVQAINKLGGFQFSFPRVAIIDGTHDEWRAATPHAFGQRDRNSTTTEPFILIDGAAHHWDENGLKEEDEGKAGLLPEAVAKTQAMEVEFVKAWLREFDSVKSGKVVEG</sequence>
<reference evidence="7 8" key="1">
    <citation type="journal article" date="2016" name="Sci. Rep.">
        <title>Insights into Adaptations to a Near-Obligate Nematode Endoparasitic Lifestyle from the Finished Genome of Drechmeria coniospora.</title>
        <authorList>
            <person name="Zhang L."/>
            <person name="Zhou Z."/>
            <person name="Guo Q."/>
            <person name="Fokkens L."/>
            <person name="Miskei M."/>
            <person name="Pocsi I."/>
            <person name="Zhang W."/>
            <person name="Chen M."/>
            <person name="Wang L."/>
            <person name="Sun Y."/>
            <person name="Donzelli B.G."/>
            <person name="Gibson D.M."/>
            <person name="Nelson D.R."/>
            <person name="Luo J.G."/>
            <person name="Rep M."/>
            <person name="Liu H."/>
            <person name="Yang S."/>
            <person name="Wang J."/>
            <person name="Krasnoff S.B."/>
            <person name="Xu Y."/>
            <person name="Molnar I."/>
            <person name="Lin M."/>
        </authorList>
    </citation>
    <scope>NUCLEOTIDE SEQUENCE [LARGE SCALE GENOMIC DNA]</scope>
    <source>
        <strain evidence="7 8">ARSEF 6962</strain>
    </source>
</reference>
<dbReference type="GeneID" id="63719724"/>
<keyword evidence="5" id="KW-0325">Glycoprotein</keyword>
<dbReference type="FunFam" id="3.40.50.1820:FF:000251">
    <property type="entry name" value="Extracelular serine carboxypeptidase, putative"/>
    <property type="match status" value="1"/>
</dbReference>
<evidence type="ECO:0000256" key="3">
    <source>
        <dbReference type="ARBA" id="ARBA00022729"/>
    </source>
</evidence>
<evidence type="ECO:0008006" key="9">
    <source>
        <dbReference type="Google" id="ProtNLM"/>
    </source>
</evidence>